<evidence type="ECO:0000256" key="1">
    <source>
        <dbReference type="SAM" id="Phobius"/>
    </source>
</evidence>
<dbReference type="Pfam" id="PF06051">
    <property type="entry name" value="DUF928"/>
    <property type="match status" value="1"/>
</dbReference>
<dbReference type="EMBL" id="LXQE01000164">
    <property type="protein sequence ID" value="RCJ32602.1"/>
    <property type="molecule type" value="Genomic_DNA"/>
</dbReference>
<evidence type="ECO:0008006" key="4">
    <source>
        <dbReference type="Google" id="ProtNLM"/>
    </source>
</evidence>
<feature type="transmembrane region" description="Helical" evidence="1">
    <location>
        <begin position="7"/>
        <end position="28"/>
    </location>
</feature>
<dbReference type="Proteomes" id="UP000252085">
    <property type="component" value="Unassembled WGS sequence"/>
</dbReference>
<evidence type="ECO:0000313" key="2">
    <source>
        <dbReference type="EMBL" id="RCJ32602.1"/>
    </source>
</evidence>
<dbReference type="AlphaFoldDB" id="A0A367RB25"/>
<gene>
    <name evidence="2" type="ORF">A6769_27395</name>
</gene>
<proteinExistence type="predicted"/>
<sequence length="239" mass="27330">MKKINLHILIPTFAITYIFINFTAYLPIATAQTSNRNETITKKRQRVTFKPANRGAPKKRIAAASRGGCPDTKQPLTALVPNKDINLTYSEYPKFWFYIPDLPTQARVGEFIVQDKQKNDLYRTSITLPDKAGIINISLPDNSQNSLALNQSYRWYFKIYCEPQDTSVYFFVDGNIERVSPSNYSIENIWFDNLTDLAQKLRATPKNLTARDEWAAFLKDGELTELSNEPLLDCCSLSK</sequence>
<keyword evidence="1" id="KW-1133">Transmembrane helix</keyword>
<accession>A0A367RB25</accession>
<protein>
    <recommendedName>
        <fullName evidence="4">DUF928 domain-containing protein</fullName>
    </recommendedName>
</protein>
<reference evidence="2 3" key="1">
    <citation type="submission" date="2016-04" db="EMBL/GenBank/DDBJ databases">
        <authorList>
            <person name="Evans L.H."/>
            <person name="Alamgir A."/>
            <person name="Owens N."/>
            <person name="Weber N.D."/>
            <person name="Virtaneva K."/>
            <person name="Barbian K."/>
            <person name="Babar A."/>
            <person name="Rosenke K."/>
        </authorList>
    </citation>
    <scope>NUCLEOTIDE SEQUENCE [LARGE SCALE GENOMIC DNA]</scope>
    <source>
        <strain evidence="2">NIES-2108</strain>
    </source>
</reference>
<keyword evidence="1" id="KW-0812">Transmembrane</keyword>
<name>A0A367RB25_NOSPU</name>
<comment type="caution">
    <text evidence="2">The sequence shown here is derived from an EMBL/GenBank/DDBJ whole genome shotgun (WGS) entry which is preliminary data.</text>
</comment>
<evidence type="ECO:0000313" key="3">
    <source>
        <dbReference type="Proteomes" id="UP000252085"/>
    </source>
</evidence>
<keyword evidence="1" id="KW-0472">Membrane</keyword>
<organism evidence="2 3">
    <name type="scientific">Nostoc punctiforme NIES-2108</name>
    <dbReference type="NCBI Taxonomy" id="1356359"/>
    <lineage>
        <taxon>Bacteria</taxon>
        <taxon>Bacillati</taxon>
        <taxon>Cyanobacteriota</taxon>
        <taxon>Cyanophyceae</taxon>
        <taxon>Nostocales</taxon>
        <taxon>Nostocaceae</taxon>
        <taxon>Nostoc</taxon>
    </lineage>
</organism>
<dbReference type="InterPro" id="IPR010328">
    <property type="entry name" value="DUF928"/>
</dbReference>